<accession>A0ABU4Y1X0</accession>
<feature type="domain" description="DUF6455" evidence="1">
    <location>
        <begin position="26"/>
        <end position="97"/>
    </location>
</feature>
<evidence type="ECO:0000259" key="1">
    <source>
        <dbReference type="Pfam" id="PF20056"/>
    </source>
</evidence>
<dbReference type="EMBL" id="JAVIIW010000026">
    <property type="protein sequence ID" value="MDX8480956.1"/>
    <property type="molecule type" value="Genomic_DNA"/>
</dbReference>
<gene>
    <name evidence="2" type="ORF">RFN28_21215</name>
</gene>
<sequence length="102" mass="11510">MDEIAGKGRSVTEMNFLDYLLPIDVKTSLMGRMMQKMGVERQLKIIPDQVAVINRAVDRCRSCGHQAECSTWLDSHEQADAPPEYCRNADLIARLQHAAGHR</sequence>
<dbReference type="InterPro" id="IPR045601">
    <property type="entry name" value="DUF6455"/>
</dbReference>
<proteinExistence type="predicted"/>
<organism evidence="2 3">
    <name type="scientific">Mesorhizobium album</name>
    <dbReference type="NCBI Taxonomy" id="3072314"/>
    <lineage>
        <taxon>Bacteria</taxon>
        <taxon>Pseudomonadati</taxon>
        <taxon>Pseudomonadota</taxon>
        <taxon>Alphaproteobacteria</taxon>
        <taxon>Hyphomicrobiales</taxon>
        <taxon>Phyllobacteriaceae</taxon>
        <taxon>Mesorhizobium</taxon>
    </lineage>
</organism>
<evidence type="ECO:0000313" key="2">
    <source>
        <dbReference type="EMBL" id="MDX8480956.1"/>
    </source>
</evidence>
<dbReference type="Pfam" id="PF20056">
    <property type="entry name" value="DUF6455"/>
    <property type="match status" value="1"/>
</dbReference>
<dbReference type="RefSeq" id="WP_320289173.1">
    <property type="nucleotide sequence ID" value="NZ_JAVIIW010000026.1"/>
</dbReference>
<protein>
    <submittedName>
        <fullName evidence="2">DUF6455 family protein</fullName>
    </submittedName>
</protein>
<dbReference type="Proteomes" id="UP001287059">
    <property type="component" value="Unassembled WGS sequence"/>
</dbReference>
<name>A0ABU4Y1X0_9HYPH</name>
<evidence type="ECO:0000313" key="3">
    <source>
        <dbReference type="Proteomes" id="UP001287059"/>
    </source>
</evidence>
<comment type="caution">
    <text evidence="2">The sequence shown here is derived from an EMBL/GenBank/DDBJ whole genome shotgun (WGS) entry which is preliminary data.</text>
</comment>
<keyword evidence="3" id="KW-1185">Reference proteome</keyword>
<reference evidence="2 3" key="1">
    <citation type="submission" date="2023-08" db="EMBL/GenBank/DDBJ databases">
        <title>Implementing the SeqCode for naming new Mesorhizobium species isolated from Vachellia karroo root nodules.</title>
        <authorList>
            <person name="Van Lill M."/>
        </authorList>
    </citation>
    <scope>NUCLEOTIDE SEQUENCE [LARGE SCALE GENOMIC DNA]</scope>
    <source>
        <strain evidence="2 3">VK24D</strain>
    </source>
</reference>